<dbReference type="Pfam" id="PF00078">
    <property type="entry name" value="RVT_1"/>
    <property type="match status" value="1"/>
</dbReference>
<feature type="domain" description="Reverse transcriptase" evidence="1">
    <location>
        <begin position="3"/>
        <end position="68"/>
    </location>
</feature>
<dbReference type="Gene3D" id="3.10.10.10">
    <property type="entry name" value="HIV Type 1 Reverse Transcriptase, subunit A, domain 1"/>
    <property type="match status" value="1"/>
</dbReference>
<dbReference type="Proteomes" id="UP000760860">
    <property type="component" value="Unassembled WGS sequence"/>
</dbReference>
<accession>A0A8T1GYH8</accession>
<gene>
    <name evidence="2" type="ORF">PC129_g24457</name>
</gene>
<name>A0A8T1GYH8_9STRA</name>
<evidence type="ECO:0000259" key="1">
    <source>
        <dbReference type="Pfam" id="PF00078"/>
    </source>
</evidence>
<dbReference type="EMBL" id="RCMV01003684">
    <property type="protein sequence ID" value="KAG3197937.1"/>
    <property type="molecule type" value="Genomic_DNA"/>
</dbReference>
<dbReference type="AlphaFoldDB" id="A0A8T1GYH8"/>
<dbReference type="InterPro" id="IPR053134">
    <property type="entry name" value="RNA-dir_DNA_polymerase"/>
</dbReference>
<dbReference type="PANTHER" id="PTHR24559">
    <property type="entry name" value="TRANSPOSON TY3-I GAG-POL POLYPROTEIN"/>
    <property type="match status" value="1"/>
</dbReference>
<dbReference type="InterPro" id="IPR043502">
    <property type="entry name" value="DNA/RNA_pol_sf"/>
</dbReference>
<dbReference type="InterPro" id="IPR043128">
    <property type="entry name" value="Rev_trsase/Diguanyl_cyclase"/>
</dbReference>
<comment type="caution">
    <text evidence="2">The sequence shown here is derived from an EMBL/GenBank/DDBJ whole genome shotgun (WGS) entry which is preliminary data.</text>
</comment>
<proteinExistence type="predicted"/>
<evidence type="ECO:0000313" key="3">
    <source>
        <dbReference type="Proteomes" id="UP000760860"/>
    </source>
</evidence>
<dbReference type="Gene3D" id="3.30.70.270">
    <property type="match status" value="1"/>
</dbReference>
<evidence type="ECO:0000313" key="2">
    <source>
        <dbReference type="EMBL" id="KAG3197937.1"/>
    </source>
</evidence>
<dbReference type="SUPFAM" id="SSF56672">
    <property type="entry name" value="DNA/RNA polymerases"/>
    <property type="match status" value="1"/>
</dbReference>
<organism evidence="2 3">
    <name type="scientific">Phytophthora cactorum</name>
    <dbReference type="NCBI Taxonomy" id="29920"/>
    <lineage>
        <taxon>Eukaryota</taxon>
        <taxon>Sar</taxon>
        <taxon>Stramenopiles</taxon>
        <taxon>Oomycota</taxon>
        <taxon>Peronosporomycetes</taxon>
        <taxon>Peronosporales</taxon>
        <taxon>Peronosporaceae</taxon>
        <taxon>Phytophthora</taxon>
    </lineage>
</organism>
<sequence length="72" mass="8109">MANSTIYSALDLRDGFYQILMCESDIALTAVSTPSDMLWEWLIMPQGLKNTPATFNRCVTHLLRSVRVFAPS</sequence>
<protein>
    <recommendedName>
        <fullName evidence="1">Reverse transcriptase domain-containing protein</fullName>
    </recommendedName>
</protein>
<dbReference type="PANTHER" id="PTHR24559:SF444">
    <property type="entry name" value="REVERSE TRANSCRIPTASE DOMAIN-CONTAINING PROTEIN"/>
    <property type="match status" value="1"/>
</dbReference>
<dbReference type="InterPro" id="IPR000477">
    <property type="entry name" value="RT_dom"/>
</dbReference>
<reference evidence="2" key="1">
    <citation type="submission" date="2018-05" db="EMBL/GenBank/DDBJ databases">
        <title>Effector identification in a new, highly contiguous assembly of the strawberry crown rot pathogen Phytophthora cactorum.</title>
        <authorList>
            <person name="Armitage A.D."/>
            <person name="Nellist C.F."/>
            <person name="Bates H."/>
            <person name="Vickerstaff R.J."/>
            <person name="Harrison R.J."/>
        </authorList>
    </citation>
    <scope>NUCLEOTIDE SEQUENCE</scope>
    <source>
        <strain evidence="2">P421</strain>
    </source>
</reference>